<dbReference type="AlphaFoldDB" id="A0A383D4K2"/>
<sequence>MKRILYIHHGGEIGGAPLSLLFLLEQLDRDRYDPVLLFLADGAAVDVFRSKGYECHLALDINDFSQTELVWYGNSLLWQLPGKILSFASSVRATHNYLRRLKPDLVHLNSSTLAASAQASYE</sequence>
<name>A0A383D4K2_9ZZZZ</name>
<accession>A0A383D4K2</accession>
<proteinExistence type="predicted"/>
<evidence type="ECO:0000313" key="1">
    <source>
        <dbReference type="EMBL" id="SVE39209.1"/>
    </source>
</evidence>
<dbReference type="EMBL" id="UINC01214119">
    <property type="protein sequence ID" value="SVE39209.1"/>
    <property type="molecule type" value="Genomic_DNA"/>
</dbReference>
<evidence type="ECO:0008006" key="2">
    <source>
        <dbReference type="Google" id="ProtNLM"/>
    </source>
</evidence>
<feature type="non-terminal residue" evidence="1">
    <location>
        <position position="122"/>
    </location>
</feature>
<protein>
    <recommendedName>
        <fullName evidence="2">Glycosyltransferase subfamily 4-like N-terminal domain-containing protein</fullName>
    </recommendedName>
</protein>
<reference evidence="1" key="1">
    <citation type="submission" date="2018-05" db="EMBL/GenBank/DDBJ databases">
        <authorList>
            <person name="Lanie J.A."/>
            <person name="Ng W.-L."/>
            <person name="Kazmierczak K.M."/>
            <person name="Andrzejewski T.M."/>
            <person name="Davidsen T.M."/>
            <person name="Wayne K.J."/>
            <person name="Tettelin H."/>
            <person name="Glass J.I."/>
            <person name="Rusch D."/>
            <person name="Podicherti R."/>
            <person name="Tsui H.-C.T."/>
            <person name="Winkler M.E."/>
        </authorList>
    </citation>
    <scope>NUCLEOTIDE SEQUENCE</scope>
</reference>
<dbReference type="SUPFAM" id="SSF53756">
    <property type="entry name" value="UDP-Glycosyltransferase/glycogen phosphorylase"/>
    <property type="match status" value="1"/>
</dbReference>
<organism evidence="1">
    <name type="scientific">marine metagenome</name>
    <dbReference type="NCBI Taxonomy" id="408172"/>
    <lineage>
        <taxon>unclassified sequences</taxon>
        <taxon>metagenomes</taxon>
        <taxon>ecological metagenomes</taxon>
    </lineage>
</organism>
<gene>
    <name evidence="1" type="ORF">METZ01_LOCUS492063</name>
</gene>